<dbReference type="InterPro" id="IPR001387">
    <property type="entry name" value="Cro/C1-type_HTH"/>
</dbReference>
<proteinExistence type="predicted"/>
<name>A0A645HR42_9ZZZZ</name>
<dbReference type="Gene3D" id="1.10.260.40">
    <property type="entry name" value="lambda repressor-like DNA-binding domains"/>
    <property type="match status" value="1"/>
</dbReference>
<comment type="caution">
    <text evidence="2">The sequence shown here is derived from an EMBL/GenBank/DDBJ whole genome shotgun (WGS) entry which is preliminary data.</text>
</comment>
<dbReference type="GO" id="GO:0003677">
    <property type="term" value="F:DNA binding"/>
    <property type="evidence" value="ECO:0007669"/>
    <property type="project" value="InterPro"/>
</dbReference>
<organism evidence="2">
    <name type="scientific">bioreactor metagenome</name>
    <dbReference type="NCBI Taxonomy" id="1076179"/>
    <lineage>
        <taxon>unclassified sequences</taxon>
        <taxon>metagenomes</taxon>
        <taxon>ecological metagenomes</taxon>
    </lineage>
</organism>
<dbReference type="PROSITE" id="PS50943">
    <property type="entry name" value="HTH_CROC1"/>
    <property type="match status" value="1"/>
</dbReference>
<sequence length="74" mass="8422">MFIIAKRELREHRIKAGYSVEGFANAIGINAATVSYIENRKRHPSPAYAQRICQALHKSFDDIFEIIGTGREDE</sequence>
<protein>
    <recommendedName>
        <fullName evidence="1">HTH cro/C1-type domain-containing protein</fullName>
    </recommendedName>
</protein>
<dbReference type="InterPro" id="IPR010982">
    <property type="entry name" value="Lambda_DNA-bd_dom_sf"/>
</dbReference>
<dbReference type="SMART" id="SM00530">
    <property type="entry name" value="HTH_XRE"/>
    <property type="match status" value="1"/>
</dbReference>
<dbReference type="AlphaFoldDB" id="A0A645HR42"/>
<reference evidence="2" key="1">
    <citation type="submission" date="2019-08" db="EMBL/GenBank/DDBJ databases">
        <authorList>
            <person name="Kucharzyk K."/>
            <person name="Murdoch R.W."/>
            <person name="Higgins S."/>
            <person name="Loffler F."/>
        </authorList>
    </citation>
    <scope>NUCLEOTIDE SEQUENCE</scope>
</reference>
<dbReference type="EMBL" id="VSSQ01097845">
    <property type="protein sequence ID" value="MPN41036.1"/>
    <property type="molecule type" value="Genomic_DNA"/>
</dbReference>
<evidence type="ECO:0000313" key="2">
    <source>
        <dbReference type="EMBL" id="MPN41036.1"/>
    </source>
</evidence>
<gene>
    <name evidence="2" type="ORF">SDC9_188576</name>
</gene>
<accession>A0A645HR42</accession>
<feature type="domain" description="HTH cro/C1-type" evidence="1">
    <location>
        <begin position="9"/>
        <end position="63"/>
    </location>
</feature>
<dbReference type="SUPFAM" id="SSF47413">
    <property type="entry name" value="lambda repressor-like DNA-binding domains"/>
    <property type="match status" value="1"/>
</dbReference>
<evidence type="ECO:0000259" key="1">
    <source>
        <dbReference type="PROSITE" id="PS50943"/>
    </source>
</evidence>
<dbReference type="CDD" id="cd00093">
    <property type="entry name" value="HTH_XRE"/>
    <property type="match status" value="1"/>
</dbReference>
<dbReference type="Pfam" id="PF01381">
    <property type="entry name" value="HTH_3"/>
    <property type="match status" value="1"/>
</dbReference>